<keyword evidence="1" id="KW-0472">Membrane</keyword>
<protein>
    <submittedName>
        <fullName evidence="2">Uncharacterized protein</fullName>
    </submittedName>
</protein>
<dbReference type="AlphaFoldDB" id="A0A8J3Z476"/>
<evidence type="ECO:0000313" key="2">
    <source>
        <dbReference type="EMBL" id="GIJ57226.1"/>
    </source>
</evidence>
<accession>A0A8J3Z476</accession>
<dbReference type="Proteomes" id="UP000612585">
    <property type="component" value="Unassembled WGS sequence"/>
</dbReference>
<feature type="transmembrane region" description="Helical" evidence="1">
    <location>
        <begin position="81"/>
        <end position="102"/>
    </location>
</feature>
<organism evidence="2 3">
    <name type="scientific">Virgisporangium aurantiacum</name>
    <dbReference type="NCBI Taxonomy" id="175570"/>
    <lineage>
        <taxon>Bacteria</taxon>
        <taxon>Bacillati</taxon>
        <taxon>Actinomycetota</taxon>
        <taxon>Actinomycetes</taxon>
        <taxon>Micromonosporales</taxon>
        <taxon>Micromonosporaceae</taxon>
        <taxon>Virgisporangium</taxon>
    </lineage>
</organism>
<comment type="caution">
    <text evidence="2">The sequence shown here is derived from an EMBL/GenBank/DDBJ whole genome shotgun (WGS) entry which is preliminary data.</text>
</comment>
<dbReference type="EMBL" id="BOPG01000030">
    <property type="protein sequence ID" value="GIJ57226.1"/>
    <property type="molecule type" value="Genomic_DNA"/>
</dbReference>
<evidence type="ECO:0000256" key="1">
    <source>
        <dbReference type="SAM" id="Phobius"/>
    </source>
</evidence>
<keyword evidence="3" id="KW-1185">Reference proteome</keyword>
<evidence type="ECO:0000313" key="3">
    <source>
        <dbReference type="Proteomes" id="UP000612585"/>
    </source>
</evidence>
<keyword evidence="1" id="KW-0812">Transmembrane</keyword>
<dbReference type="RefSeq" id="WP_203996401.1">
    <property type="nucleotide sequence ID" value="NZ_BOPG01000030.1"/>
</dbReference>
<reference evidence="2" key="1">
    <citation type="submission" date="2021-01" db="EMBL/GenBank/DDBJ databases">
        <title>Whole genome shotgun sequence of Virgisporangium aurantiacum NBRC 16421.</title>
        <authorList>
            <person name="Komaki H."/>
            <person name="Tamura T."/>
        </authorList>
    </citation>
    <scope>NUCLEOTIDE SEQUENCE</scope>
    <source>
        <strain evidence="2">NBRC 16421</strain>
    </source>
</reference>
<gene>
    <name evidence="2" type="ORF">Vau01_047420</name>
</gene>
<sequence length="105" mass="11161">MTVQPWAVNDHAAPTGPGGPGQVAFGLVVVLLITFQTVAVLANLGGYRDRLVRRIVTRGSMFVPNSGAAPTPERTKSTARLLIVVTAMMLPVLLFFSVAFLAELL</sequence>
<name>A0A8J3Z476_9ACTN</name>
<keyword evidence="1" id="KW-1133">Transmembrane helix</keyword>
<feature type="transmembrane region" description="Helical" evidence="1">
    <location>
        <begin position="23"/>
        <end position="44"/>
    </location>
</feature>
<proteinExistence type="predicted"/>